<evidence type="ECO:0000256" key="7">
    <source>
        <dbReference type="ARBA" id="ARBA00023136"/>
    </source>
</evidence>
<feature type="transmembrane region" description="Helical" evidence="8">
    <location>
        <begin position="647"/>
        <end position="670"/>
    </location>
</feature>
<dbReference type="GO" id="GO:0016020">
    <property type="term" value="C:membrane"/>
    <property type="evidence" value="ECO:0007669"/>
    <property type="project" value="UniProtKB-SubCell"/>
</dbReference>
<evidence type="ECO:0000256" key="5">
    <source>
        <dbReference type="ARBA" id="ARBA00022840"/>
    </source>
</evidence>
<evidence type="ECO:0000256" key="6">
    <source>
        <dbReference type="ARBA" id="ARBA00022989"/>
    </source>
</evidence>
<keyword evidence="11" id="KW-1185">Reference proteome</keyword>
<keyword evidence="2" id="KW-0813">Transport</keyword>
<proteinExistence type="predicted"/>
<organism evidence="10 11">
    <name type="scientific">Pythium oligandrum</name>
    <name type="common">Mycoparasitic fungus</name>
    <dbReference type="NCBI Taxonomy" id="41045"/>
    <lineage>
        <taxon>Eukaryota</taxon>
        <taxon>Sar</taxon>
        <taxon>Stramenopiles</taxon>
        <taxon>Oomycota</taxon>
        <taxon>Peronosporomycetes</taxon>
        <taxon>Pythiales</taxon>
        <taxon>Pythiaceae</taxon>
        <taxon>Pythium</taxon>
    </lineage>
</organism>
<evidence type="ECO:0000313" key="10">
    <source>
        <dbReference type="EMBL" id="TMW67541.1"/>
    </source>
</evidence>
<evidence type="ECO:0000256" key="1">
    <source>
        <dbReference type="ARBA" id="ARBA00004141"/>
    </source>
</evidence>
<dbReference type="OrthoDB" id="70398at2759"/>
<feature type="transmembrane region" description="Helical" evidence="8">
    <location>
        <begin position="1142"/>
        <end position="1169"/>
    </location>
</feature>
<evidence type="ECO:0000256" key="4">
    <source>
        <dbReference type="ARBA" id="ARBA00022741"/>
    </source>
</evidence>
<dbReference type="Proteomes" id="UP000794436">
    <property type="component" value="Unassembled WGS sequence"/>
</dbReference>
<dbReference type="EMBL" id="SPLM01000004">
    <property type="protein sequence ID" value="TMW67541.1"/>
    <property type="molecule type" value="Genomic_DNA"/>
</dbReference>
<dbReference type="PROSITE" id="PS50893">
    <property type="entry name" value="ABC_TRANSPORTER_2"/>
    <property type="match status" value="2"/>
</dbReference>
<dbReference type="SMART" id="SM00382">
    <property type="entry name" value="AAA"/>
    <property type="match status" value="2"/>
</dbReference>
<feature type="transmembrane region" description="Helical" evidence="8">
    <location>
        <begin position="530"/>
        <end position="551"/>
    </location>
</feature>
<dbReference type="FunFam" id="3.40.50.300:FF:000289">
    <property type="entry name" value="ABC transporter G family member 31"/>
    <property type="match status" value="1"/>
</dbReference>
<dbReference type="Gene3D" id="3.40.50.300">
    <property type="entry name" value="P-loop containing nucleotide triphosphate hydrolases"/>
    <property type="match status" value="2"/>
</dbReference>
<feature type="transmembrane region" description="Helical" evidence="8">
    <location>
        <begin position="585"/>
        <end position="603"/>
    </location>
</feature>
<reference evidence="10" key="1">
    <citation type="submission" date="2019-03" db="EMBL/GenBank/DDBJ databases">
        <title>Long read genome sequence of the mycoparasitic Pythium oligandrum ATCC 38472 isolated from sugarbeet rhizosphere.</title>
        <authorList>
            <person name="Gaulin E."/>
        </authorList>
    </citation>
    <scope>NUCLEOTIDE SEQUENCE</scope>
    <source>
        <strain evidence="10">ATCC 38472_TT</strain>
    </source>
</reference>
<evidence type="ECO:0000256" key="3">
    <source>
        <dbReference type="ARBA" id="ARBA00022692"/>
    </source>
</evidence>
<protein>
    <recommendedName>
        <fullName evidence="9">ABC transporter domain-containing protein</fullName>
    </recommendedName>
</protein>
<evidence type="ECO:0000259" key="9">
    <source>
        <dbReference type="PROSITE" id="PS50893"/>
    </source>
</evidence>
<keyword evidence="7 8" id="KW-0472">Membrane</keyword>
<dbReference type="FunFam" id="3.40.50.300:FF:000528">
    <property type="entry name" value="ABC transporter G family member 31"/>
    <property type="match status" value="1"/>
</dbReference>
<feature type="transmembrane region" description="Helical" evidence="8">
    <location>
        <begin position="1067"/>
        <end position="1088"/>
    </location>
</feature>
<evidence type="ECO:0000256" key="2">
    <source>
        <dbReference type="ARBA" id="ARBA00022448"/>
    </source>
</evidence>
<feature type="transmembrane region" description="Helical" evidence="8">
    <location>
        <begin position="1181"/>
        <end position="1205"/>
    </location>
</feature>
<dbReference type="PANTHER" id="PTHR19241">
    <property type="entry name" value="ATP-BINDING CASSETTE TRANSPORTER"/>
    <property type="match status" value="1"/>
</dbReference>
<feature type="transmembrane region" description="Helical" evidence="8">
    <location>
        <begin position="423"/>
        <end position="440"/>
    </location>
</feature>
<comment type="subcellular location">
    <subcellularLocation>
        <location evidence="1">Membrane</location>
        <topology evidence="1">Multi-pass membrane protein</topology>
    </subcellularLocation>
</comment>
<feature type="transmembrane region" description="Helical" evidence="8">
    <location>
        <begin position="1310"/>
        <end position="1329"/>
    </location>
</feature>
<dbReference type="Pfam" id="PF01061">
    <property type="entry name" value="ABC2_membrane"/>
    <property type="match status" value="2"/>
</dbReference>
<feature type="domain" description="ABC transporter" evidence="9">
    <location>
        <begin position="729"/>
        <end position="973"/>
    </location>
</feature>
<keyword evidence="4" id="KW-0547">Nucleotide-binding</keyword>
<gene>
    <name evidence="10" type="ORF">Poli38472_011161</name>
</gene>
<feature type="transmembrane region" description="Helical" evidence="8">
    <location>
        <begin position="491"/>
        <end position="518"/>
    </location>
</feature>
<dbReference type="SUPFAM" id="SSF52540">
    <property type="entry name" value="P-loop containing nucleoside triphosphate hydrolases"/>
    <property type="match status" value="2"/>
</dbReference>
<feature type="transmembrane region" description="Helical" evidence="8">
    <location>
        <begin position="557"/>
        <end position="578"/>
    </location>
</feature>
<evidence type="ECO:0000256" key="8">
    <source>
        <dbReference type="SAM" id="Phobius"/>
    </source>
</evidence>
<dbReference type="GO" id="GO:0005524">
    <property type="term" value="F:ATP binding"/>
    <property type="evidence" value="ECO:0007669"/>
    <property type="project" value="UniProtKB-KW"/>
</dbReference>
<dbReference type="InterPro" id="IPR027417">
    <property type="entry name" value="P-loop_NTPase"/>
</dbReference>
<keyword evidence="5" id="KW-0067">ATP-binding</keyword>
<dbReference type="GO" id="GO:0140359">
    <property type="term" value="F:ABC-type transporter activity"/>
    <property type="evidence" value="ECO:0007669"/>
    <property type="project" value="InterPro"/>
</dbReference>
<dbReference type="InterPro" id="IPR013525">
    <property type="entry name" value="ABC2_TM"/>
</dbReference>
<keyword evidence="6 8" id="KW-1133">Transmembrane helix</keyword>
<feature type="transmembrane region" description="Helical" evidence="8">
    <location>
        <begin position="447"/>
        <end position="471"/>
    </location>
</feature>
<sequence>MAAVAVGGSLVGLSPEEFHNNVAETVQKAAQRPFPQVEVRYLDLSISADLFVGKRHKRGVLPERKTILNNISGVFKPGTITLILGQPGSGKSSLLKLLSGRFPVAKSVKITGEITYNGRTRQDLFARLPLLIGHVDQHDRHLPMLTVKETFQFAHECNGSGRLTDHERKLLTKVTSEDYEQVMKLVEAAGRDMPQLIIQQLGLTSRKNTIVGDAMHRGVSGGQRKRVTTGEMLFGLKNVLIMDEISTGLDSASTFDIIKTQRSAAKALRKTIVISLLQPSPEVFDLFDDVVVLNEGEVLYHGPREEVVLYFRSLGLICPPRRDVADFLMDLGTPGQTQYHEPGRAGIPIEPKQLGDAFKQSNIYQQSLANVGAPLQNNLVQDMSDFFNQRGAFKQTFFENLKTLLRREWRVASRNTAFLRGRVIMVIVMGLLNGSVFYQFKPTQVQVVMGTMFGAVMFLSLGQLSEIPTFFAGRDVFYKQRGANFLRSSTYVLSFLASKIPTSIAETIVFGTLVYWMCGFVHDAGAFIRFEVLLFLTNMTFSAFFFFMASICPDVHIAKPLSILSVGIFVIFAGFIVSKAKLPDYFVWIYWLDPIAWCIRALAVNQFRNSMFEVCVYEGIDYCKISKKASMGVYYLDLFGVPSEKKWLGLAYVFLIGLCGLFMTAAAFTLEYKRYEHQHSGGSKTVTSTDVHDQIEKITSIATSRVSPSQREMQQQGSAKAYTVPPVTLAFKDLWYSVPDPAKKKKGDMIDLLKGVTGYAAPGTMTALMGSSGAGKTTLMDVIAGRKTGGKIRGQILLNGHKVTKQVIQRCTGYCEQMDIHCESATVREALMFSAFLRQPAEVKDKRKLETVEECLSLLDLHPFANQKIHGRSTEQLKRITIAVELAAKPSVLFLDEPTSGLDARSAKAIMGGVRKVANSGRTIVCTIHQPSTEIFTLFDRLLLLKTGGLTVFHGSLGPDCSNLIQYFEAVPGVTKIQPSYNPATWMLECIGAGVGNTAGQQTDFAVVFAESELKKDMEFEMARSGVSSPSADSKPFTFSNRYAATQSTQMRFVVTRFLRMYWRTPSYTQTALVMAIILALLFGGIFVNSEYNSYLGITSGVGMIFVSSLFLSIVSFNSAIPLASEERASYYREQASQMYHPFWYFVGSTVAEIPFVFSRTLVFSIIFYPLVGFTDFGSGVLFWIHLLLLVLLMTYFGQLLAYALPSMETAMLAGTLINGITNMFMGFNPPAQSIPKGYKWLYWIVPQRYALSNLVALVFADCPDGETAAMSQALGCQLLQHAPVGMETLTVKQFVELVFDMKHKSINSFIIVLLACIVVFRLMAYLALRYLNHQNR</sequence>
<feature type="transmembrane region" description="Helical" evidence="8">
    <location>
        <begin position="1094"/>
        <end position="1121"/>
    </location>
</feature>
<dbReference type="InterPro" id="IPR043926">
    <property type="entry name" value="ABCG_dom"/>
</dbReference>
<name>A0A8K1CRW7_PYTOL</name>
<dbReference type="Pfam" id="PF00005">
    <property type="entry name" value="ABC_tran"/>
    <property type="match status" value="2"/>
</dbReference>
<feature type="domain" description="ABC transporter" evidence="9">
    <location>
        <begin position="39"/>
        <end position="320"/>
    </location>
</feature>
<comment type="caution">
    <text evidence="10">The sequence shown here is derived from an EMBL/GenBank/DDBJ whole genome shotgun (WGS) entry which is preliminary data.</text>
</comment>
<evidence type="ECO:0000313" key="11">
    <source>
        <dbReference type="Proteomes" id="UP000794436"/>
    </source>
</evidence>
<dbReference type="InterPro" id="IPR003439">
    <property type="entry name" value="ABC_transporter-like_ATP-bd"/>
</dbReference>
<dbReference type="GO" id="GO:0016887">
    <property type="term" value="F:ATP hydrolysis activity"/>
    <property type="evidence" value="ECO:0007669"/>
    <property type="project" value="InterPro"/>
</dbReference>
<dbReference type="InterPro" id="IPR003593">
    <property type="entry name" value="AAA+_ATPase"/>
</dbReference>
<dbReference type="Pfam" id="PF19055">
    <property type="entry name" value="ABC2_membrane_7"/>
    <property type="match status" value="1"/>
</dbReference>
<keyword evidence="3 8" id="KW-0812">Transmembrane</keyword>
<accession>A0A8K1CRW7</accession>